<dbReference type="OMA" id="HVQIPLL"/>
<reference evidence="3 4" key="1">
    <citation type="journal article" date="2011" name="PLoS Genet.">
        <title>Genome sequencing and comparative transcriptomics of the model entomopathogenic fungi Metarhizium anisopliae and M. acridum.</title>
        <authorList>
            <person name="Gao Q."/>
            <person name="Jin K."/>
            <person name="Ying S.H."/>
            <person name="Zhang Y."/>
            <person name="Xiao G."/>
            <person name="Shang Y."/>
            <person name="Duan Z."/>
            <person name="Hu X."/>
            <person name="Xie X.Q."/>
            <person name="Zhou G."/>
            <person name="Peng G."/>
            <person name="Luo Z."/>
            <person name="Huang W."/>
            <person name="Wang B."/>
            <person name="Fang W."/>
            <person name="Wang S."/>
            <person name="Zhong Y."/>
            <person name="Ma L.J."/>
            <person name="St Leger R.J."/>
            <person name="Zhao G.P."/>
            <person name="Pei Y."/>
            <person name="Feng M.G."/>
            <person name="Xia Y."/>
            <person name="Wang C."/>
        </authorList>
    </citation>
    <scope>NUCLEOTIDE SEQUENCE [LARGE SCALE GENOMIC DNA]</scope>
    <source>
        <strain evidence="3 4">CQMa 102</strain>
    </source>
</reference>
<proteinExistence type="inferred from homology"/>
<dbReference type="InterPro" id="IPR036291">
    <property type="entry name" value="NAD(P)-bd_dom_sf"/>
</dbReference>
<comment type="similarity">
    <text evidence="1">Belongs to the short-chain dehydrogenases/reductases (SDR) family.</text>
</comment>
<dbReference type="HOGENOM" id="CLU_010194_44_6_1"/>
<protein>
    <submittedName>
        <fullName evidence="3">Oxidoreductase, short-chain dehydrogenase/reductase family</fullName>
    </submittedName>
</protein>
<dbReference type="GO" id="GO:0016491">
    <property type="term" value="F:oxidoreductase activity"/>
    <property type="evidence" value="ECO:0007669"/>
    <property type="project" value="UniProtKB-KW"/>
</dbReference>
<keyword evidence="2" id="KW-0560">Oxidoreductase</keyword>
<dbReference type="EMBL" id="GL698535">
    <property type="protein sequence ID" value="EFY87000.1"/>
    <property type="molecule type" value="Genomic_DNA"/>
</dbReference>
<name>E9EAW6_METAQ</name>
<dbReference type="eggNOG" id="KOG1208">
    <property type="taxonomic scope" value="Eukaryota"/>
</dbReference>
<dbReference type="KEGG" id="maw:19251325"/>
<dbReference type="PANTHER" id="PTHR24320">
    <property type="entry name" value="RETINOL DEHYDROGENASE"/>
    <property type="match status" value="1"/>
</dbReference>
<evidence type="ECO:0000256" key="1">
    <source>
        <dbReference type="ARBA" id="ARBA00006484"/>
    </source>
</evidence>
<accession>E9EAW6</accession>
<dbReference type="SUPFAM" id="SSF51735">
    <property type="entry name" value="NAD(P)-binding Rossmann-fold domains"/>
    <property type="match status" value="1"/>
</dbReference>
<dbReference type="Proteomes" id="UP000002499">
    <property type="component" value="Unassembled WGS sequence"/>
</dbReference>
<dbReference type="InParanoid" id="E9EAW6"/>
<evidence type="ECO:0000313" key="3">
    <source>
        <dbReference type="EMBL" id="EFY87000.1"/>
    </source>
</evidence>
<dbReference type="PRINTS" id="PR00081">
    <property type="entry name" value="GDHRDH"/>
</dbReference>
<organism evidence="4">
    <name type="scientific">Metarhizium acridum (strain CQMa 102)</name>
    <dbReference type="NCBI Taxonomy" id="655827"/>
    <lineage>
        <taxon>Eukaryota</taxon>
        <taxon>Fungi</taxon>
        <taxon>Dikarya</taxon>
        <taxon>Ascomycota</taxon>
        <taxon>Pezizomycotina</taxon>
        <taxon>Sordariomycetes</taxon>
        <taxon>Hypocreomycetidae</taxon>
        <taxon>Hypocreales</taxon>
        <taxon>Clavicipitaceae</taxon>
        <taxon>Metarhizium</taxon>
    </lineage>
</organism>
<dbReference type="AlphaFoldDB" id="E9EAW6"/>
<dbReference type="GeneID" id="19251325"/>
<dbReference type="OrthoDB" id="191139at2759"/>
<evidence type="ECO:0000313" key="4">
    <source>
        <dbReference type="Proteomes" id="UP000002499"/>
    </source>
</evidence>
<dbReference type="InterPro" id="IPR002347">
    <property type="entry name" value="SDR_fam"/>
</dbReference>
<evidence type="ECO:0000256" key="2">
    <source>
        <dbReference type="ARBA" id="ARBA00023002"/>
    </source>
</evidence>
<dbReference type="Pfam" id="PF00106">
    <property type="entry name" value="adh_short"/>
    <property type="match status" value="1"/>
</dbReference>
<gene>
    <name evidence="3" type="ORF">MAC_07014</name>
</gene>
<sequence>MAYRGHDPDKHVPDLVGRVILVTGGTGGLGREAILELARHNPAHIFFTGRSRQSAVSLIANCSAPEAPGSPSRITFLECDHASPDSIRAAADTFMASSSRLDILIANAGIMALDAGITKDGYEVQFGTNHVGNAALALRLLPVMERTAQQSGSDVRFVALTSLGYRGHPSAGIEFDGLRDANQFPVLGPWVRYGPSKLANILFARELGKRHPKISSIAVHPGVVGTDLVNHLAFWNRLIVRATNPLGLMTPRQGCFNTLWAATGSDVGEKMRGGAGTICTKNKVAFFVPVGVADAGDAKCWDDDLMAKLWDWTVSEVGVEGKGMRLV</sequence>
<dbReference type="PANTHER" id="PTHR24320:SF154">
    <property type="entry name" value="OXIDOREDUCTASE, SHORT-CHAIN DEHYDROGENASE_REDUCTASE FAMILY (AFU_ORTHOLOGUE AFUA_2G04560)"/>
    <property type="match status" value="1"/>
</dbReference>
<dbReference type="Gene3D" id="3.40.50.720">
    <property type="entry name" value="NAD(P)-binding Rossmann-like Domain"/>
    <property type="match status" value="1"/>
</dbReference>
<keyword evidence="4" id="KW-1185">Reference proteome</keyword>